<accession>A0A7Y9DKK9</accession>
<evidence type="ECO:0000313" key="2">
    <source>
        <dbReference type="Proteomes" id="UP000521922"/>
    </source>
</evidence>
<protein>
    <submittedName>
        <fullName evidence="1">Uncharacterized protein</fullName>
    </submittedName>
</protein>
<proteinExistence type="predicted"/>
<name>A0A7Y9DKK9_9ACTN</name>
<evidence type="ECO:0000313" key="1">
    <source>
        <dbReference type="EMBL" id="NYD22331.1"/>
    </source>
</evidence>
<comment type="caution">
    <text evidence="1">The sequence shown here is derived from an EMBL/GenBank/DDBJ whole genome shotgun (WGS) entry which is preliminary data.</text>
</comment>
<dbReference type="AlphaFoldDB" id="A0A7Y9DKK9"/>
<reference evidence="1 2" key="1">
    <citation type="submission" date="2020-07" db="EMBL/GenBank/DDBJ databases">
        <title>Sequencing the genomes of 1000 actinobacteria strains.</title>
        <authorList>
            <person name="Klenk H.-P."/>
        </authorList>
    </citation>
    <scope>NUCLEOTIDE SEQUENCE [LARGE SCALE GENOMIC DNA]</scope>
    <source>
        <strain evidence="1 2">DSM 7487</strain>
    </source>
</reference>
<gene>
    <name evidence="1" type="ORF">BJ968_001871</name>
</gene>
<keyword evidence="2" id="KW-1185">Reference proteome</keyword>
<organism evidence="1 2">
    <name type="scientific">Kineococcus aurantiacus</name>
    <dbReference type="NCBI Taxonomy" id="37633"/>
    <lineage>
        <taxon>Bacteria</taxon>
        <taxon>Bacillati</taxon>
        <taxon>Actinomycetota</taxon>
        <taxon>Actinomycetes</taxon>
        <taxon>Kineosporiales</taxon>
        <taxon>Kineosporiaceae</taxon>
        <taxon>Kineococcus</taxon>
    </lineage>
</organism>
<dbReference type="EMBL" id="JACCBB010000001">
    <property type="protein sequence ID" value="NYD22331.1"/>
    <property type="molecule type" value="Genomic_DNA"/>
</dbReference>
<sequence>MSLKNRIRLAAVTVLSSSLVVLGVEAAHAGYRI</sequence>
<dbReference type="Proteomes" id="UP000521922">
    <property type="component" value="Unassembled WGS sequence"/>
</dbReference>